<evidence type="ECO:0000256" key="3">
    <source>
        <dbReference type="ARBA" id="ARBA00022723"/>
    </source>
</evidence>
<dbReference type="EMBL" id="OX459120">
    <property type="protein sequence ID" value="CAI9097144.1"/>
    <property type="molecule type" value="Genomic_DNA"/>
</dbReference>
<dbReference type="InterPro" id="IPR013083">
    <property type="entry name" value="Znf_RING/FYVE/PHD"/>
</dbReference>
<dbReference type="GO" id="GO:0008270">
    <property type="term" value="F:zinc ion binding"/>
    <property type="evidence" value="ECO:0007669"/>
    <property type="project" value="UniProtKB-KW"/>
</dbReference>
<dbReference type="PANTHER" id="PTHR15710:SF242">
    <property type="entry name" value="OS06G0633500 PROTEIN"/>
    <property type="match status" value="1"/>
</dbReference>
<feature type="transmembrane region" description="Helical" evidence="8">
    <location>
        <begin position="452"/>
        <end position="473"/>
    </location>
</feature>
<evidence type="ECO:0000256" key="5">
    <source>
        <dbReference type="ARBA" id="ARBA00022833"/>
    </source>
</evidence>
<dbReference type="Gene3D" id="3.30.40.10">
    <property type="entry name" value="Zinc/RING finger domain, C3HC4 (zinc finger)"/>
    <property type="match status" value="1"/>
</dbReference>
<keyword evidence="5" id="KW-0862">Zinc</keyword>
<keyword evidence="8" id="KW-0812">Transmembrane</keyword>
<feature type="domain" description="RING-type" evidence="9">
    <location>
        <begin position="348"/>
        <end position="389"/>
    </location>
</feature>
<evidence type="ECO:0000313" key="10">
    <source>
        <dbReference type="EMBL" id="CAI9097144.1"/>
    </source>
</evidence>
<dbReference type="SMART" id="SM00184">
    <property type="entry name" value="RING"/>
    <property type="match status" value="1"/>
</dbReference>
<accession>A0AAV1CNA8</accession>
<dbReference type="SUPFAM" id="SSF57850">
    <property type="entry name" value="RING/U-box"/>
    <property type="match status" value="1"/>
</dbReference>
<keyword evidence="4 6" id="KW-0863">Zinc-finger</keyword>
<dbReference type="AlphaFoldDB" id="A0AAV1CNA8"/>
<gene>
    <name evidence="10" type="ORF">OLC1_LOCUS7716</name>
</gene>
<evidence type="ECO:0000256" key="7">
    <source>
        <dbReference type="SAM" id="MobiDB-lite"/>
    </source>
</evidence>
<keyword evidence="8" id="KW-0472">Membrane</keyword>
<dbReference type="PANTHER" id="PTHR15710">
    <property type="entry name" value="E3 UBIQUITIN-PROTEIN LIGASE PRAJA"/>
    <property type="match status" value="1"/>
</dbReference>
<dbReference type="EC" id="2.3.2.27" evidence="2"/>
<organism evidence="10 11">
    <name type="scientific">Oldenlandia corymbosa var. corymbosa</name>
    <dbReference type="NCBI Taxonomy" id="529605"/>
    <lineage>
        <taxon>Eukaryota</taxon>
        <taxon>Viridiplantae</taxon>
        <taxon>Streptophyta</taxon>
        <taxon>Embryophyta</taxon>
        <taxon>Tracheophyta</taxon>
        <taxon>Spermatophyta</taxon>
        <taxon>Magnoliopsida</taxon>
        <taxon>eudicotyledons</taxon>
        <taxon>Gunneridae</taxon>
        <taxon>Pentapetalae</taxon>
        <taxon>asterids</taxon>
        <taxon>lamiids</taxon>
        <taxon>Gentianales</taxon>
        <taxon>Rubiaceae</taxon>
        <taxon>Rubioideae</taxon>
        <taxon>Spermacoceae</taxon>
        <taxon>Hedyotis-Oldenlandia complex</taxon>
        <taxon>Oldenlandia</taxon>
    </lineage>
</organism>
<dbReference type="PROSITE" id="PS50089">
    <property type="entry name" value="ZF_RING_2"/>
    <property type="match status" value="1"/>
</dbReference>
<feature type="region of interest" description="Disordered" evidence="7">
    <location>
        <begin position="237"/>
        <end position="257"/>
    </location>
</feature>
<keyword evidence="3" id="KW-0479">Metal-binding</keyword>
<keyword evidence="8" id="KW-1133">Transmembrane helix</keyword>
<dbReference type="GO" id="GO:0016567">
    <property type="term" value="P:protein ubiquitination"/>
    <property type="evidence" value="ECO:0007669"/>
    <property type="project" value="TreeGrafter"/>
</dbReference>
<proteinExistence type="predicted"/>
<evidence type="ECO:0000259" key="9">
    <source>
        <dbReference type="PROSITE" id="PS50089"/>
    </source>
</evidence>
<dbReference type="Proteomes" id="UP001161247">
    <property type="component" value="Chromosome 3"/>
</dbReference>
<evidence type="ECO:0000256" key="4">
    <source>
        <dbReference type="ARBA" id="ARBA00022771"/>
    </source>
</evidence>
<reference evidence="10" key="1">
    <citation type="submission" date="2023-03" db="EMBL/GenBank/DDBJ databases">
        <authorList>
            <person name="Julca I."/>
        </authorList>
    </citation>
    <scope>NUCLEOTIDE SEQUENCE</scope>
</reference>
<protein>
    <recommendedName>
        <fullName evidence="2">RING-type E3 ubiquitin transferase</fullName>
        <ecNumber evidence="2">2.3.2.27</ecNumber>
    </recommendedName>
</protein>
<comment type="catalytic activity">
    <reaction evidence="1">
        <text>S-ubiquitinyl-[E2 ubiquitin-conjugating enzyme]-L-cysteine + [acceptor protein]-L-lysine = [E2 ubiquitin-conjugating enzyme]-L-cysteine + N(6)-ubiquitinyl-[acceptor protein]-L-lysine.</text>
        <dbReference type="EC" id="2.3.2.27"/>
    </reaction>
</comment>
<sequence>MNDRDDLAPVVYSGLCASCALCHRCFPPENEAGDLQAVITICGDCKFLLLEDHRNPALEDYERELRRLSGRMRHHVSSESFDDLFSRRFSHAVNPVRQNQANSYENDYLMLSRRTSTRTTPSGSRRRRWVSLSDTETDGFDSFLGESESNFSFGSSRFMLGENDSISLRGSDAFADDHNGFFEIDEYSHAVGGVSENEPDTDIDPMHAGLYPWNSEDIEEDDDESVYNGWEENTFASVGPGSRVHSRQHALSPHQDSTMHLQIQEMTTGTIMLSNSEEQNYVPSPELQNYLRLTGVDEMLEHLAETENSSSRGAPPAAISFVHSLPQLVITGEDHPEGKLEEDGLLACAICKDSLPVGTVVNQLPCSHLYHPSCILPWLSSRNSCPLCRYELPTDDKDYNDRKQHRTTVLLDFERQIQQLELSDRDGYSEVDQEIDASVGHAVYRANTRRGWVYLAAATAPFFGVLLMLCFGGNRVAGRGCRRNDTGTNFSSLGRHPIPAIRRDSGQNNRPWWFPF</sequence>
<evidence type="ECO:0000256" key="1">
    <source>
        <dbReference type="ARBA" id="ARBA00000900"/>
    </source>
</evidence>
<dbReference type="Pfam" id="PF13639">
    <property type="entry name" value="zf-RING_2"/>
    <property type="match status" value="1"/>
</dbReference>
<evidence type="ECO:0000313" key="11">
    <source>
        <dbReference type="Proteomes" id="UP001161247"/>
    </source>
</evidence>
<keyword evidence="11" id="KW-1185">Reference proteome</keyword>
<evidence type="ECO:0000256" key="2">
    <source>
        <dbReference type="ARBA" id="ARBA00012483"/>
    </source>
</evidence>
<dbReference type="GO" id="GO:0005737">
    <property type="term" value="C:cytoplasm"/>
    <property type="evidence" value="ECO:0007669"/>
    <property type="project" value="TreeGrafter"/>
</dbReference>
<evidence type="ECO:0000256" key="6">
    <source>
        <dbReference type="PROSITE-ProRule" id="PRU00175"/>
    </source>
</evidence>
<dbReference type="InterPro" id="IPR001841">
    <property type="entry name" value="Znf_RING"/>
</dbReference>
<evidence type="ECO:0000256" key="8">
    <source>
        <dbReference type="SAM" id="Phobius"/>
    </source>
</evidence>
<dbReference type="GO" id="GO:0061630">
    <property type="term" value="F:ubiquitin protein ligase activity"/>
    <property type="evidence" value="ECO:0007669"/>
    <property type="project" value="UniProtKB-EC"/>
</dbReference>
<name>A0AAV1CNA8_OLDCO</name>